<dbReference type="STRING" id="655863.F0XJH3"/>
<feature type="compositionally biased region" description="Low complexity" evidence="2">
    <location>
        <begin position="177"/>
        <end position="193"/>
    </location>
</feature>
<dbReference type="GeneID" id="25975346"/>
<dbReference type="SUPFAM" id="SSF47459">
    <property type="entry name" value="HLH, helix-loop-helix DNA-binding domain"/>
    <property type="match status" value="1"/>
</dbReference>
<dbReference type="InterPro" id="IPR036638">
    <property type="entry name" value="HLH_DNA-bd_sf"/>
</dbReference>
<dbReference type="Proteomes" id="UP000007796">
    <property type="component" value="Unassembled WGS sequence"/>
</dbReference>
<evidence type="ECO:0000256" key="1">
    <source>
        <dbReference type="SAM" id="Coils"/>
    </source>
</evidence>
<feature type="compositionally biased region" description="Basic and acidic residues" evidence="2">
    <location>
        <begin position="246"/>
        <end position="258"/>
    </location>
</feature>
<evidence type="ECO:0000313" key="5">
    <source>
        <dbReference type="Proteomes" id="UP000007796"/>
    </source>
</evidence>
<evidence type="ECO:0000313" key="4">
    <source>
        <dbReference type="EMBL" id="EFX02316.1"/>
    </source>
</evidence>
<dbReference type="AlphaFoldDB" id="F0XJH3"/>
<dbReference type="SMART" id="SM00353">
    <property type="entry name" value="HLH"/>
    <property type="match status" value="1"/>
</dbReference>
<keyword evidence="1" id="KW-0175">Coiled coil</keyword>
<keyword evidence="4" id="KW-0238">DNA-binding</keyword>
<accession>F0XJH3</accession>
<protein>
    <submittedName>
        <fullName evidence="4">Helix-loop-helix DNA-binding domain containing protein</fullName>
    </submittedName>
</protein>
<feature type="region of interest" description="Disordered" evidence="2">
    <location>
        <begin position="129"/>
        <end position="258"/>
    </location>
</feature>
<dbReference type="PANTHER" id="PTHR47336">
    <property type="entry name" value="TRANSCRIPTION FACTOR HMS1-RELATED"/>
    <property type="match status" value="1"/>
</dbReference>
<evidence type="ECO:0000259" key="3">
    <source>
        <dbReference type="PROSITE" id="PS50888"/>
    </source>
</evidence>
<name>F0XJH3_GROCL</name>
<dbReference type="OrthoDB" id="3542681at2759"/>
<organism evidence="5">
    <name type="scientific">Grosmannia clavigera (strain kw1407 / UAMH 11150)</name>
    <name type="common">Blue stain fungus</name>
    <name type="synonym">Graphiocladiella clavigera</name>
    <dbReference type="NCBI Taxonomy" id="655863"/>
    <lineage>
        <taxon>Eukaryota</taxon>
        <taxon>Fungi</taxon>
        <taxon>Dikarya</taxon>
        <taxon>Ascomycota</taxon>
        <taxon>Pezizomycotina</taxon>
        <taxon>Sordariomycetes</taxon>
        <taxon>Sordariomycetidae</taxon>
        <taxon>Ophiostomatales</taxon>
        <taxon>Ophiostomataceae</taxon>
        <taxon>Leptographium</taxon>
    </lineage>
</organism>
<dbReference type="EMBL" id="GL629782">
    <property type="protein sequence ID" value="EFX02316.1"/>
    <property type="molecule type" value="Genomic_DNA"/>
</dbReference>
<dbReference type="CDD" id="cd11395">
    <property type="entry name" value="bHLHzip_SREBP_like"/>
    <property type="match status" value="1"/>
</dbReference>
<feature type="compositionally biased region" description="Polar residues" evidence="2">
    <location>
        <begin position="194"/>
        <end position="211"/>
    </location>
</feature>
<dbReference type="PROSITE" id="PS50888">
    <property type="entry name" value="BHLH"/>
    <property type="match status" value="1"/>
</dbReference>
<dbReference type="InParanoid" id="F0XJH3"/>
<reference evidence="4 5" key="1">
    <citation type="journal article" date="2011" name="Proc. Natl. Acad. Sci. U.S.A.">
        <title>Genome and transcriptome analyses of the mountain pine beetle-fungal symbiont Grosmannia clavigera, a lodgepole pine pathogen.</title>
        <authorList>
            <person name="DiGuistini S."/>
            <person name="Wang Y."/>
            <person name="Liao N.Y."/>
            <person name="Taylor G."/>
            <person name="Tanguay P."/>
            <person name="Feau N."/>
            <person name="Henrissat B."/>
            <person name="Chan S.K."/>
            <person name="Hesse-Orce U."/>
            <person name="Alamouti S.M."/>
            <person name="Tsui C.K.M."/>
            <person name="Docking R.T."/>
            <person name="Levasseur A."/>
            <person name="Haridas S."/>
            <person name="Robertson G."/>
            <person name="Birol I."/>
            <person name="Holt R.A."/>
            <person name="Marra M.A."/>
            <person name="Hamelin R.C."/>
            <person name="Hirst M."/>
            <person name="Jones S.J.M."/>
            <person name="Bohlmann J."/>
            <person name="Breuil C."/>
        </authorList>
    </citation>
    <scope>NUCLEOTIDE SEQUENCE [LARGE SCALE GENOMIC DNA]</scope>
    <source>
        <strain evidence="5">kw1407 / UAMH 11150</strain>
    </source>
</reference>
<dbReference type="PANTHER" id="PTHR47336:SF2">
    <property type="entry name" value="TRANSCRIPTION FACTOR HMS1-RELATED"/>
    <property type="match status" value="1"/>
</dbReference>
<dbReference type="eggNOG" id="ENOG502RWX0">
    <property type="taxonomic scope" value="Eukaryota"/>
</dbReference>
<gene>
    <name evidence="4" type="ORF">CMQ_2365</name>
</gene>
<dbReference type="InterPro" id="IPR052099">
    <property type="entry name" value="Regulatory_TF_Diverse"/>
</dbReference>
<dbReference type="InterPro" id="IPR011598">
    <property type="entry name" value="bHLH_dom"/>
</dbReference>
<dbReference type="GO" id="GO:0046983">
    <property type="term" value="F:protein dimerization activity"/>
    <property type="evidence" value="ECO:0007669"/>
    <property type="project" value="InterPro"/>
</dbReference>
<dbReference type="Pfam" id="PF00010">
    <property type="entry name" value="HLH"/>
    <property type="match status" value="1"/>
</dbReference>
<proteinExistence type="predicted"/>
<feature type="compositionally biased region" description="Polar residues" evidence="2">
    <location>
        <begin position="133"/>
        <end position="148"/>
    </location>
</feature>
<dbReference type="HOGENOM" id="CLU_759067_0_0_1"/>
<dbReference type="Gene3D" id="4.10.280.10">
    <property type="entry name" value="Helix-loop-helix DNA-binding domain"/>
    <property type="match status" value="1"/>
</dbReference>
<keyword evidence="5" id="KW-1185">Reference proteome</keyword>
<feature type="domain" description="BHLH" evidence="3">
    <location>
        <begin position="250"/>
        <end position="314"/>
    </location>
</feature>
<dbReference type="RefSeq" id="XP_014171798.1">
    <property type="nucleotide sequence ID" value="XM_014316323.1"/>
</dbReference>
<dbReference type="GO" id="GO:0003677">
    <property type="term" value="F:DNA binding"/>
    <property type="evidence" value="ECO:0007669"/>
    <property type="project" value="UniProtKB-KW"/>
</dbReference>
<sequence length="351" mass="38315">MNSNLAASSVKEDPNFDMMKYGPSPISAPSDIIFNSLWNTCGGFPEMTYAPGEYLNNKGESYDCYTDSQNVGGNEFVEWSSNTSSILNSPITGAPSEASYNDFLSPTALGNTPPWHTDSFDQRTSFAAADDTVPSSAASGRASMQQPMSPIASKTKVSKRKAKSLSKSLSRTDTKSKSISSASSSSSSSSIASNRCSNSGHGGNHNITLRTASRKPKLSTRPEDNGCNSRDSSPCSPDGGGDSLTSEERRARQNHNVVEKQYRNRLNIQFERLLAILPANQTDSDGASRHGEFDDRRMSKAEVLDMARRRIHSLEQERKQLHAEREALLENVNIMQHASQRRRLGMMGNAS</sequence>
<feature type="coiled-coil region" evidence="1">
    <location>
        <begin position="304"/>
        <end position="331"/>
    </location>
</feature>
<evidence type="ECO:0000256" key="2">
    <source>
        <dbReference type="SAM" id="MobiDB-lite"/>
    </source>
</evidence>